<dbReference type="PANTHER" id="PTHR11161">
    <property type="entry name" value="O-ACYLTRANSFERASE"/>
    <property type="match status" value="1"/>
</dbReference>
<organism evidence="4 5">
    <name type="scientific">Stegodyphus mimosarum</name>
    <name type="common">African social velvet spider</name>
    <dbReference type="NCBI Taxonomy" id="407821"/>
    <lineage>
        <taxon>Eukaryota</taxon>
        <taxon>Metazoa</taxon>
        <taxon>Ecdysozoa</taxon>
        <taxon>Arthropoda</taxon>
        <taxon>Chelicerata</taxon>
        <taxon>Arachnida</taxon>
        <taxon>Araneae</taxon>
        <taxon>Araneomorphae</taxon>
        <taxon>Entelegynae</taxon>
        <taxon>Eresoidea</taxon>
        <taxon>Eresidae</taxon>
        <taxon>Stegodyphus</taxon>
    </lineage>
</organism>
<evidence type="ECO:0000313" key="4">
    <source>
        <dbReference type="EMBL" id="KFM66153.1"/>
    </source>
</evidence>
<gene>
    <name evidence="4" type="ORF">X975_18911</name>
</gene>
<feature type="non-terminal residue" evidence="4">
    <location>
        <position position="725"/>
    </location>
</feature>
<feature type="transmembrane region" description="Helical" evidence="1">
    <location>
        <begin position="395"/>
        <end position="415"/>
    </location>
</feature>
<feature type="transmembrane region" description="Helical" evidence="1">
    <location>
        <begin position="311"/>
        <end position="331"/>
    </location>
</feature>
<name>A0A087TM14_STEMI</name>
<dbReference type="PANTHER" id="PTHR11161:SF0">
    <property type="entry name" value="O-ACYLTRANSFERASE LIKE PROTEIN"/>
    <property type="match status" value="1"/>
</dbReference>
<dbReference type="Pfam" id="PF20146">
    <property type="entry name" value="NRF"/>
    <property type="match status" value="1"/>
</dbReference>
<feature type="transmembrane region" description="Helical" evidence="1">
    <location>
        <begin position="244"/>
        <end position="265"/>
    </location>
</feature>
<feature type="transmembrane region" description="Helical" evidence="1">
    <location>
        <begin position="458"/>
        <end position="478"/>
    </location>
</feature>
<dbReference type="SMART" id="SM00703">
    <property type="entry name" value="NRF"/>
    <property type="match status" value="1"/>
</dbReference>
<feature type="transmembrane region" description="Helical" evidence="1">
    <location>
        <begin position="533"/>
        <end position="551"/>
    </location>
</feature>
<keyword evidence="1" id="KW-1133">Transmembrane helix</keyword>
<dbReference type="InterPro" id="IPR002656">
    <property type="entry name" value="Acyl_transf_3_dom"/>
</dbReference>
<dbReference type="Pfam" id="PF01757">
    <property type="entry name" value="Acyl_transf_3"/>
    <property type="match status" value="1"/>
</dbReference>
<keyword evidence="1" id="KW-0472">Membrane</keyword>
<keyword evidence="5" id="KW-1185">Reference proteome</keyword>
<dbReference type="EMBL" id="KK115838">
    <property type="protein sequence ID" value="KFM66153.1"/>
    <property type="molecule type" value="Genomic_DNA"/>
</dbReference>
<keyword evidence="2" id="KW-0732">Signal</keyword>
<feature type="signal peptide" evidence="2">
    <location>
        <begin position="1"/>
        <end position="20"/>
    </location>
</feature>
<evidence type="ECO:0000313" key="5">
    <source>
        <dbReference type="Proteomes" id="UP000054359"/>
    </source>
</evidence>
<dbReference type="OMA" id="RRMEPWA"/>
<feature type="transmembrane region" description="Helical" evidence="1">
    <location>
        <begin position="674"/>
        <end position="692"/>
    </location>
</feature>
<reference evidence="4 5" key="1">
    <citation type="submission" date="2013-11" db="EMBL/GenBank/DDBJ databases">
        <title>Genome sequencing of Stegodyphus mimosarum.</title>
        <authorList>
            <person name="Bechsgaard J."/>
        </authorList>
    </citation>
    <scope>NUCLEOTIDE SEQUENCE [LARGE SCALE GENOMIC DNA]</scope>
</reference>
<evidence type="ECO:0000259" key="3">
    <source>
        <dbReference type="SMART" id="SM00703"/>
    </source>
</evidence>
<feature type="transmembrane region" description="Helical" evidence="1">
    <location>
        <begin position="351"/>
        <end position="374"/>
    </location>
</feature>
<sequence>MMDKLVFFLFFSLCLSLAIGNDISPSNDTFEPVSEPKKEFDMKLYRERLDNQTAAFENGLKTFIKGTVKKLLPTLMSYSNDSPISSKCVRSFMKYISGLTSVKVWAIKMFDSMSKPPAGILEGTVSDFGAFDQCLDIILPKRNGEVEFRGQYCAIEANPLMPPIPKNFSLAKQRHAQPLDSVGEEVKIGGMAFYYLKFRLGICVPSACNLDDMKLIAEKISSAIQMNVKIPQCYVKESATFRPIHIVVICILSFLLLACLYGSVIEHKATKEKDRRLRPYEEVFKCFSLISNYQRLMGSSKGSEELKALHGLRALSMAWVILGHTYVWSNFQLLRRPILIPNWFNSLDFEAIHNGWLSVEPFFFLSGLLTSYAVMKILPKTKGRLNVPIYILRRYIRLTPPLLLAMGLAFFMPLLSSGPFWYERVDPELKACTEYWWTNVLYISNWLGMRQICVHPTWYLSADFQLHVVSVVVLYLLYRSPKIGLSLIAVIIIACNIAVGVLTYLWDLPPTIQISSGNNQKIQDTVDVVHMRTFTHAGPYYVGIVVGFLMVKHKGIEISKVENISGWCASIVLALTSVYGAHRWNIGEPHGLLLTSIFAAVHRTTFTISVAWVAFACVTGHGGIVNKFLSASLFAPVSRLTFMVYLLHSLVIWVRKASARERIYFSHYNMLYEYIGNIVVTLLLTVPFYLLLEAPLSNLERLLLSRNLKSKEEDTQLRPNGHLPE</sequence>
<proteinExistence type="predicted"/>
<dbReference type="OrthoDB" id="10006435at2759"/>
<accession>A0A087TM14</accession>
<feature type="chain" id="PRO_5001829807" evidence="2">
    <location>
        <begin position="21"/>
        <end position="725"/>
    </location>
</feature>
<feature type="transmembrane region" description="Helical" evidence="1">
    <location>
        <begin position="485"/>
        <end position="506"/>
    </location>
</feature>
<keyword evidence="1" id="KW-0812">Transmembrane</keyword>
<dbReference type="InterPro" id="IPR052728">
    <property type="entry name" value="O2_lipid_transport_reg"/>
</dbReference>
<feature type="transmembrane region" description="Helical" evidence="1">
    <location>
        <begin position="628"/>
        <end position="654"/>
    </location>
</feature>
<dbReference type="Proteomes" id="UP000054359">
    <property type="component" value="Unassembled WGS sequence"/>
</dbReference>
<evidence type="ECO:0000256" key="2">
    <source>
        <dbReference type="SAM" id="SignalP"/>
    </source>
</evidence>
<dbReference type="GO" id="GO:0016747">
    <property type="term" value="F:acyltransferase activity, transferring groups other than amino-acyl groups"/>
    <property type="evidence" value="ECO:0007669"/>
    <property type="project" value="InterPro"/>
</dbReference>
<dbReference type="InterPro" id="IPR006621">
    <property type="entry name" value="Nose-resist-to-fluoxetine_N"/>
</dbReference>
<feature type="domain" description="Nose resistant-to-fluoxetine protein N-terminal" evidence="3">
    <location>
        <begin position="85"/>
        <end position="235"/>
    </location>
</feature>
<dbReference type="AlphaFoldDB" id="A0A087TM14"/>
<protein>
    <submittedName>
        <fullName evidence="4">Nose resistant to fluoxetine protein 6</fullName>
    </submittedName>
</protein>
<evidence type="ECO:0000256" key="1">
    <source>
        <dbReference type="SAM" id="Phobius"/>
    </source>
</evidence>